<dbReference type="Proteomes" id="UP001298593">
    <property type="component" value="Unassembled WGS sequence"/>
</dbReference>
<dbReference type="PANTHER" id="PTHR43575:SF1">
    <property type="entry name" value="PROTEIN ABCI7, CHLOROPLASTIC"/>
    <property type="match status" value="1"/>
</dbReference>
<dbReference type="RefSeq" id="WP_224977050.1">
    <property type="nucleotide sequence ID" value="NZ_JAYJJU010000028.1"/>
</dbReference>
<dbReference type="InterPro" id="IPR000825">
    <property type="entry name" value="SUF_FeS_clus_asmbl_SufBD_core"/>
</dbReference>
<organism evidence="3 4">
    <name type="scientific">[Mycobacterium] nativiensis</name>
    <dbReference type="NCBI Taxonomy" id="2855503"/>
    <lineage>
        <taxon>Bacteria</taxon>
        <taxon>Bacillati</taxon>
        <taxon>Actinomycetota</taxon>
        <taxon>Actinomycetes</taxon>
        <taxon>Mycobacteriales</taxon>
        <taxon>Mycobacteriaceae</taxon>
        <taxon>Mycolicibacter</taxon>
    </lineage>
</organism>
<dbReference type="Pfam" id="PF01458">
    <property type="entry name" value="SUFBD_core"/>
    <property type="match status" value="1"/>
</dbReference>
<name>A0ABU5Y1U4_9MYCO</name>
<dbReference type="InterPro" id="IPR011542">
    <property type="entry name" value="SUF_FeS_clus_asmbl_SufD"/>
</dbReference>
<dbReference type="EMBL" id="JAYJJU010000028">
    <property type="protein sequence ID" value="MEB3034215.1"/>
    <property type="molecule type" value="Genomic_DNA"/>
</dbReference>
<dbReference type="NCBIfam" id="TIGR01981">
    <property type="entry name" value="sufD"/>
    <property type="match status" value="1"/>
</dbReference>
<dbReference type="InterPro" id="IPR055346">
    <property type="entry name" value="Fe-S_cluster_assembly_SufBD"/>
</dbReference>
<evidence type="ECO:0000313" key="4">
    <source>
        <dbReference type="Proteomes" id="UP001298593"/>
    </source>
</evidence>
<evidence type="ECO:0000259" key="2">
    <source>
        <dbReference type="Pfam" id="PF01458"/>
    </source>
</evidence>
<accession>A0ABU5Y1U4</accession>
<comment type="caution">
    <text evidence="3">The sequence shown here is derived from an EMBL/GenBank/DDBJ whole genome shotgun (WGS) entry which is preliminary data.</text>
</comment>
<proteinExistence type="inferred from homology"/>
<dbReference type="PANTHER" id="PTHR43575">
    <property type="entry name" value="PROTEIN ABCI7, CHLOROPLASTIC"/>
    <property type="match status" value="1"/>
</dbReference>
<comment type="similarity">
    <text evidence="1">Belongs to the iron-sulfur cluster assembly SufBD family.</text>
</comment>
<sequence>MSGANLTEAAEGVNKGTAFTSFDVEAFEVPHGRDEAWRFTPLRRLRGLHDGSAVADATAAIEVATHDGVRTETVRRGDDRLGAAGVPADRVAAQAFSAFDQATVVTVPKDTSVAEPIQITVTGPGAGSVSYGHLQVRAEELSRATVVIDVRGSGTYADNVEFVVGNSAQLTVVWIADADADMVHVTMHHAALGKDAVLRHSAVQLGGELVRLTGRVRFDGPGGDAELLGLYFADDGQHLESRLLVDHSQPNCRSNVLYKGALQGDPDSALPDAHTVWVGDVLIRAEGVGTDTFEVNRNLVLADGARADSIPNLEIETGEIIQAGHASATGRFDDLQLFYLQARGIPEDQARRLIVRGFFGEIIAKIPVPFVQERLTEAVERELAVTENQ</sequence>
<keyword evidence="4" id="KW-1185">Reference proteome</keyword>
<gene>
    <name evidence="3" type="primary">sufD</name>
    <name evidence="3" type="ORF">KV113_21995</name>
</gene>
<protein>
    <submittedName>
        <fullName evidence="3">Fe-S cluster assembly protein SufD</fullName>
    </submittedName>
</protein>
<dbReference type="SUPFAM" id="SSF101960">
    <property type="entry name" value="Stabilizer of iron transporter SufD"/>
    <property type="match status" value="1"/>
</dbReference>
<reference evidence="3 4" key="1">
    <citation type="submission" date="2023-12" db="EMBL/GenBank/DDBJ databases">
        <title>Description of new species of Mycobacterium terrae complex isolated from sewage at the Sao Paulo Zoological Park Foundation in Brazil.</title>
        <authorList>
            <person name="Romagnoli C.L."/>
            <person name="Conceicao E.C."/>
            <person name="Machado E."/>
            <person name="Barreto L.B.P.F."/>
            <person name="Sharma A."/>
            <person name="Silva N.M."/>
            <person name="Marques L.E."/>
            <person name="Juliana M.A."/>
            <person name="Lourenco M.C.S."/>
            <person name="Digiampietri L.A."/>
            <person name="Suffys P.N."/>
            <person name="Viana-Niero C."/>
        </authorList>
    </citation>
    <scope>NUCLEOTIDE SEQUENCE [LARGE SCALE GENOMIC DNA]</scope>
    <source>
        <strain evidence="3 4">MYC340</strain>
    </source>
</reference>
<evidence type="ECO:0000256" key="1">
    <source>
        <dbReference type="ARBA" id="ARBA00043967"/>
    </source>
</evidence>
<dbReference type="InterPro" id="IPR037284">
    <property type="entry name" value="SUF_FeS_clus_asmbl_SufBD_sf"/>
</dbReference>
<feature type="domain" description="SUF system FeS cluster assembly SufBD core" evidence="2">
    <location>
        <begin position="126"/>
        <end position="358"/>
    </location>
</feature>
<evidence type="ECO:0000313" key="3">
    <source>
        <dbReference type="EMBL" id="MEB3034215.1"/>
    </source>
</evidence>